<evidence type="ECO:0000259" key="13">
    <source>
        <dbReference type="Pfam" id="PF00763"/>
    </source>
</evidence>
<dbReference type="InterPro" id="IPR036291">
    <property type="entry name" value="NAD(P)-bd_dom_sf"/>
</dbReference>
<comment type="pathway">
    <text evidence="1 11">One-carbon metabolism; tetrahydrofolate interconversion.</text>
</comment>
<dbReference type="GO" id="GO:0009086">
    <property type="term" value="P:methionine biosynthetic process"/>
    <property type="evidence" value="ECO:0007669"/>
    <property type="project" value="UniProtKB-KW"/>
</dbReference>
<dbReference type="GO" id="GO:0004477">
    <property type="term" value="F:methenyltetrahydrofolate cyclohydrolase activity"/>
    <property type="evidence" value="ECO:0007669"/>
    <property type="project" value="UniProtKB-UniRule"/>
</dbReference>
<dbReference type="HAMAP" id="MF_01576">
    <property type="entry name" value="THF_DHG_CYH"/>
    <property type="match status" value="1"/>
</dbReference>
<comment type="similarity">
    <text evidence="11">Belongs to the tetrahydrofolate dehydrogenase/cyclohydrolase family.</text>
</comment>
<sequence length="282" mass="30822">MRLFDGKKTAEKILKEIKTAIKREKLKPKMAVILVGEDEASKIYIRLKGEAAERVGVGFELYKHDATVANERIVKKIKELNENGDIAGIIVQLPLPAGLDRDKIIGAIDPRKDVDGFHAENRRLLLEVHPVFEPVLPTAMLAAIKAALGGDLPGKKAVALVNSDIFGQTLKLVLEKEGIKFDYIVRNICSADGTEEKLRETDIVITVCGCPNLVTGEMIKNEAVVIDGGIYRFKDGRVCGDVDFSSVQERASFLTPVPGGLGPLVIALLLKNVYLAAKKQKK</sequence>
<keyword evidence="12" id="KW-0472">Membrane</keyword>
<dbReference type="Pfam" id="PF02882">
    <property type="entry name" value="THF_DHG_CYH_C"/>
    <property type="match status" value="1"/>
</dbReference>
<dbReference type="PANTHER" id="PTHR48099:SF5">
    <property type="entry name" value="C-1-TETRAHYDROFOLATE SYNTHASE, CYTOPLASMIC"/>
    <property type="match status" value="1"/>
</dbReference>
<protein>
    <recommendedName>
        <fullName evidence="11">Bifunctional protein FolD</fullName>
    </recommendedName>
    <domain>
        <recommendedName>
            <fullName evidence="11">Methylenetetrahydrofolate dehydrogenase</fullName>
            <ecNumber evidence="11">1.5.1.5</ecNumber>
        </recommendedName>
    </domain>
    <domain>
        <recommendedName>
            <fullName evidence="11">Methenyltetrahydrofolate cyclohydrolase</fullName>
            <ecNumber evidence="11">3.5.4.9</ecNumber>
        </recommendedName>
    </domain>
</protein>
<evidence type="ECO:0000256" key="5">
    <source>
        <dbReference type="ARBA" id="ARBA00022801"/>
    </source>
</evidence>
<dbReference type="SUPFAM" id="SSF53223">
    <property type="entry name" value="Aminoacid dehydrogenase-like, N-terminal domain"/>
    <property type="match status" value="1"/>
</dbReference>
<keyword evidence="6 11" id="KW-0521">NADP</keyword>
<feature type="domain" description="Tetrahydrofolate dehydrogenase/cyclohydrolase catalytic" evidence="13">
    <location>
        <begin position="5"/>
        <end position="115"/>
    </location>
</feature>
<evidence type="ECO:0000313" key="15">
    <source>
        <dbReference type="EMBL" id="PIW75671.1"/>
    </source>
</evidence>
<keyword evidence="12" id="KW-0812">Transmembrane</keyword>
<keyword evidence="12" id="KW-1133">Transmembrane helix</keyword>
<name>A0A2M7IGR6_9BACT</name>
<dbReference type="EC" id="1.5.1.5" evidence="11"/>
<feature type="binding site" evidence="11">
    <location>
        <position position="188"/>
    </location>
    <ligand>
        <name>NADP(+)</name>
        <dbReference type="ChEBI" id="CHEBI:58349"/>
    </ligand>
</feature>
<dbReference type="GO" id="GO:0035999">
    <property type="term" value="P:tetrahydrofolate interconversion"/>
    <property type="evidence" value="ECO:0007669"/>
    <property type="project" value="UniProtKB-UniRule"/>
</dbReference>
<keyword evidence="7 11" id="KW-0560">Oxidoreductase</keyword>
<comment type="subunit">
    <text evidence="2 11">Homodimer.</text>
</comment>
<comment type="caution">
    <text evidence="11">Lacks conserved residue(s) required for the propagation of feature annotation.</text>
</comment>
<keyword evidence="3 11" id="KW-0554">One-carbon metabolism</keyword>
<dbReference type="PRINTS" id="PR00085">
    <property type="entry name" value="THFDHDRGNASE"/>
</dbReference>
<dbReference type="InterPro" id="IPR000672">
    <property type="entry name" value="THF_DH/CycHdrlase"/>
</dbReference>
<accession>A0A2M7IGR6</accession>
<dbReference type="Pfam" id="PF00763">
    <property type="entry name" value="THF_DHG_CYH"/>
    <property type="match status" value="1"/>
</dbReference>
<evidence type="ECO:0000256" key="8">
    <source>
        <dbReference type="ARBA" id="ARBA00023102"/>
    </source>
</evidence>
<dbReference type="InterPro" id="IPR020631">
    <property type="entry name" value="THF_DH/CycHdrlase_NAD-bd_dom"/>
</dbReference>
<evidence type="ECO:0000256" key="7">
    <source>
        <dbReference type="ARBA" id="ARBA00023002"/>
    </source>
</evidence>
<dbReference type="PANTHER" id="PTHR48099">
    <property type="entry name" value="C-1-TETRAHYDROFOLATE SYNTHASE, CYTOPLASMIC-RELATED"/>
    <property type="match status" value="1"/>
</dbReference>
<evidence type="ECO:0000256" key="11">
    <source>
        <dbReference type="HAMAP-Rule" id="MF_01576"/>
    </source>
</evidence>
<feature type="binding site" evidence="11">
    <location>
        <position position="230"/>
    </location>
    <ligand>
        <name>NADP(+)</name>
        <dbReference type="ChEBI" id="CHEBI:58349"/>
    </ligand>
</feature>
<dbReference type="Gene3D" id="3.40.50.10860">
    <property type="entry name" value="Leucine Dehydrogenase, chain A, domain 1"/>
    <property type="match status" value="1"/>
</dbReference>
<dbReference type="GO" id="GO:0004488">
    <property type="term" value="F:methylenetetrahydrofolate dehydrogenase (NADP+) activity"/>
    <property type="evidence" value="ECO:0007669"/>
    <property type="project" value="UniProtKB-UniRule"/>
</dbReference>
<comment type="catalytic activity">
    <reaction evidence="11">
        <text>(6R)-5,10-methylene-5,6,7,8-tetrahydrofolate + NADP(+) = (6R)-5,10-methenyltetrahydrofolate + NADPH</text>
        <dbReference type="Rhea" id="RHEA:22812"/>
        <dbReference type="ChEBI" id="CHEBI:15636"/>
        <dbReference type="ChEBI" id="CHEBI:57455"/>
        <dbReference type="ChEBI" id="CHEBI:57783"/>
        <dbReference type="ChEBI" id="CHEBI:58349"/>
        <dbReference type="EC" id="1.5.1.5"/>
    </reaction>
</comment>
<dbReference type="GO" id="GO:0000105">
    <property type="term" value="P:L-histidine biosynthetic process"/>
    <property type="evidence" value="ECO:0007669"/>
    <property type="project" value="UniProtKB-KW"/>
</dbReference>
<evidence type="ECO:0000256" key="1">
    <source>
        <dbReference type="ARBA" id="ARBA00004777"/>
    </source>
</evidence>
<dbReference type="SUPFAM" id="SSF51735">
    <property type="entry name" value="NAD(P)-binding Rossmann-fold domains"/>
    <property type="match status" value="1"/>
</dbReference>
<dbReference type="Gene3D" id="3.40.50.720">
    <property type="entry name" value="NAD(P)-binding Rossmann-like Domain"/>
    <property type="match status" value="1"/>
</dbReference>
<feature type="transmembrane region" description="Helical" evidence="12">
    <location>
        <begin position="253"/>
        <end position="277"/>
    </location>
</feature>
<evidence type="ECO:0000256" key="10">
    <source>
        <dbReference type="ARBA" id="ARBA00023268"/>
    </source>
</evidence>
<organism evidence="15 16">
    <name type="scientific">Candidatus Portnoybacteria bacterium CG_4_8_14_3_um_filter_44_10</name>
    <dbReference type="NCBI Taxonomy" id="1974802"/>
    <lineage>
        <taxon>Bacteria</taxon>
        <taxon>Candidatus Portnoyibacteriota</taxon>
    </lineage>
</organism>
<evidence type="ECO:0000313" key="16">
    <source>
        <dbReference type="Proteomes" id="UP000231280"/>
    </source>
</evidence>
<keyword evidence="11" id="KW-0028">Amino-acid biosynthesis</keyword>
<dbReference type="AlphaFoldDB" id="A0A2M7IGR6"/>
<keyword evidence="8 11" id="KW-0368">Histidine biosynthesis</keyword>
<evidence type="ECO:0000256" key="9">
    <source>
        <dbReference type="ARBA" id="ARBA00023167"/>
    </source>
</evidence>
<evidence type="ECO:0000256" key="12">
    <source>
        <dbReference type="SAM" id="Phobius"/>
    </source>
</evidence>
<dbReference type="FunFam" id="3.40.50.10860:FF:000005">
    <property type="entry name" value="C-1-tetrahydrofolate synthase, cytoplasmic, putative"/>
    <property type="match status" value="1"/>
</dbReference>
<evidence type="ECO:0000256" key="3">
    <source>
        <dbReference type="ARBA" id="ARBA00022563"/>
    </source>
</evidence>
<dbReference type="InterPro" id="IPR046346">
    <property type="entry name" value="Aminoacid_DH-like_N_sf"/>
</dbReference>
<reference evidence="16" key="1">
    <citation type="submission" date="2017-09" db="EMBL/GenBank/DDBJ databases">
        <title>Depth-based differentiation of microbial function through sediment-hosted aquifers and enrichment of novel symbionts in the deep terrestrial subsurface.</title>
        <authorList>
            <person name="Probst A.J."/>
            <person name="Ladd B."/>
            <person name="Jarett J.K."/>
            <person name="Geller-Mcgrath D.E."/>
            <person name="Sieber C.M.K."/>
            <person name="Emerson J.B."/>
            <person name="Anantharaman K."/>
            <person name="Thomas B.C."/>
            <person name="Malmstrom R."/>
            <person name="Stieglmeier M."/>
            <person name="Klingl A."/>
            <person name="Woyke T."/>
            <person name="Ryan C.M."/>
            <person name="Banfield J.F."/>
        </authorList>
    </citation>
    <scope>NUCLEOTIDE SEQUENCE [LARGE SCALE GENOMIC DNA]</scope>
</reference>
<gene>
    <name evidence="11" type="primary">folD</name>
    <name evidence="15" type="ORF">CO002_00760</name>
</gene>
<evidence type="ECO:0000256" key="6">
    <source>
        <dbReference type="ARBA" id="ARBA00022857"/>
    </source>
</evidence>
<comment type="function">
    <text evidence="11">Catalyzes the oxidation of 5,10-methylenetetrahydrofolate to 5,10-methenyltetrahydrofolate and then the hydrolysis of 5,10-methenyltetrahydrofolate to 10-formyltetrahydrofolate.</text>
</comment>
<dbReference type="GO" id="GO:0005829">
    <property type="term" value="C:cytosol"/>
    <property type="evidence" value="ECO:0007669"/>
    <property type="project" value="TreeGrafter"/>
</dbReference>
<keyword evidence="9 11" id="KW-0486">Methionine biosynthesis</keyword>
<keyword evidence="10 11" id="KW-0511">Multifunctional enzyme</keyword>
<evidence type="ECO:0000256" key="4">
    <source>
        <dbReference type="ARBA" id="ARBA00022755"/>
    </source>
</evidence>
<dbReference type="EC" id="3.5.4.9" evidence="11"/>
<dbReference type="UniPathway" id="UPA00193"/>
<comment type="catalytic activity">
    <reaction evidence="11">
        <text>(6R)-5,10-methenyltetrahydrofolate + H2O = (6R)-10-formyltetrahydrofolate + H(+)</text>
        <dbReference type="Rhea" id="RHEA:23700"/>
        <dbReference type="ChEBI" id="CHEBI:15377"/>
        <dbReference type="ChEBI" id="CHEBI:15378"/>
        <dbReference type="ChEBI" id="CHEBI:57455"/>
        <dbReference type="ChEBI" id="CHEBI:195366"/>
        <dbReference type="EC" id="3.5.4.9"/>
    </reaction>
</comment>
<proteinExistence type="inferred from homology"/>
<dbReference type="InterPro" id="IPR020630">
    <property type="entry name" value="THF_DH/CycHdrlase_cat_dom"/>
</dbReference>
<dbReference type="EMBL" id="PFGX01000019">
    <property type="protein sequence ID" value="PIW75671.1"/>
    <property type="molecule type" value="Genomic_DNA"/>
</dbReference>
<feature type="domain" description="Tetrahydrofolate dehydrogenase/cyclohydrolase NAD(P)-binding" evidence="14">
    <location>
        <begin position="137"/>
        <end position="280"/>
    </location>
</feature>
<evidence type="ECO:0000259" key="14">
    <source>
        <dbReference type="Pfam" id="PF02882"/>
    </source>
</evidence>
<keyword evidence="5 11" id="KW-0378">Hydrolase</keyword>
<dbReference type="GO" id="GO:0006164">
    <property type="term" value="P:purine nucleotide biosynthetic process"/>
    <property type="evidence" value="ECO:0007669"/>
    <property type="project" value="UniProtKB-KW"/>
</dbReference>
<keyword evidence="4 11" id="KW-0658">Purine biosynthesis</keyword>
<comment type="caution">
    <text evidence="15">The sequence shown here is derived from an EMBL/GenBank/DDBJ whole genome shotgun (WGS) entry which is preliminary data.</text>
</comment>
<dbReference type="Proteomes" id="UP000231280">
    <property type="component" value="Unassembled WGS sequence"/>
</dbReference>
<evidence type="ECO:0000256" key="2">
    <source>
        <dbReference type="ARBA" id="ARBA00011738"/>
    </source>
</evidence>